<sequence length="487" mass="54042">MALSTPLHGFAMKKVGVNQDTPKLTPAGTNRSSKDVMRGSQGGEDTVLVSDPQHENIGGRQKHTLYLVEQFGKDASSVRRRYSDFQWLYSKLLDEIPGAIVPLIPHKQAVRDSVRFSNELVDERCEQLDLFLKRVVSHPELKESMNLKVFLTAFSDEWEAARNRKEDDTSKSSSDQPQGPIGAFFKKAKARVMMATGTELETTPDDSTFEALEAYITLMDTHVKSMAKDSMTTSKMTKDHGGILTNVTNSMLKLGEQRFPTAYNDDLSYLFSELSEELGPIAHVTVKYQAQEEKVWTEPLQDLSREVQAAKIALEKRKDLLFDYSRKTALHKTKKTSFEKGKATQDEVEDVKMEAQDLWRSVEDVSKRVKREMESFRDVFEEKLRSLMAAYAKLQTEYLAELMKGWKSVLPVAANKGVLGAAGSSPAKPTAPTTPVGEDGEDADSKPSAPPAEAFAGTEGEATEITDDDNEDGAGALKDSEPKVEAV</sequence>
<protein>
    <recommendedName>
        <fullName evidence="2">PX domain-containing protein</fullName>
    </recommendedName>
</protein>
<proteinExistence type="predicted"/>
<dbReference type="PROSITE" id="PS50195">
    <property type="entry name" value="PX"/>
    <property type="match status" value="1"/>
</dbReference>
<dbReference type="InterPro" id="IPR027267">
    <property type="entry name" value="AH/BAR_dom_sf"/>
</dbReference>
<dbReference type="GO" id="GO:0005768">
    <property type="term" value="C:endosome"/>
    <property type="evidence" value="ECO:0007669"/>
    <property type="project" value="TreeGrafter"/>
</dbReference>
<feature type="compositionally biased region" description="Polar residues" evidence="1">
    <location>
        <begin position="18"/>
        <end position="31"/>
    </location>
</feature>
<dbReference type="InterPro" id="IPR036871">
    <property type="entry name" value="PX_dom_sf"/>
</dbReference>
<evidence type="ECO:0000259" key="2">
    <source>
        <dbReference type="PROSITE" id="PS50195"/>
    </source>
</evidence>
<dbReference type="Gene3D" id="3.30.1520.10">
    <property type="entry name" value="Phox-like domain"/>
    <property type="match status" value="1"/>
</dbReference>
<feature type="region of interest" description="Disordered" evidence="1">
    <location>
        <begin position="419"/>
        <end position="487"/>
    </location>
</feature>
<feature type="compositionally biased region" description="Low complexity" evidence="1">
    <location>
        <begin position="451"/>
        <end position="460"/>
    </location>
</feature>
<feature type="region of interest" description="Disordered" evidence="1">
    <location>
        <begin position="162"/>
        <end position="181"/>
    </location>
</feature>
<dbReference type="SUPFAM" id="SSF103657">
    <property type="entry name" value="BAR/IMD domain-like"/>
    <property type="match status" value="1"/>
</dbReference>
<evidence type="ECO:0000313" key="3">
    <source>
        <dbReference type="EMBL" id="CAD9279376.1"/>
    </source>
</evidence>
<dbReference type="GO" id="GO:0035091">
    <property type="term" value="F:phosphatidylinositol binding"/>
    <property type="evidence" value="ECO:0007669"/>
    <property type="project" value="InterPro"/>
</dbReference>
<dbReference type="Gene3D" id="1.20.1270.60">
    <property type="entry name" value="Arfaptin homology (AH) domain/BAR domain"/>
    <property type="match status" value="1"/>
</dbReference>
<accession>A0A7S1Y6C5</accession>
<feature type="region of interest" description="Disordered" evidence="1">
    <location>
        <begin position="18"/>
        <end position="46"/>
    </location>
</feature>
<feature type="compositionally biased region" description="Acidic residues" evidence="1">
    <location>
        <begin position="461"/>
        <end position="472"/>
    </location>
</feature>
<dbReference type="InterPro" id="IPR015404">
    <property type="entry name" value="Vps5_C"/>
</dbReference>
<feature type="compositionally biased region" description="Basic and acidic residues" evidence="1">
    <location>
        <begin position="478"/>
        <end position="487"/>
    </location>
</feature>
<organism evidence="3">
    <name type="scientific">Grammatophora oceanica</name>
    <dbReference type="NCBI Taxonomy" id="210454"/>
    <lineage>
        <taxon>Eukaryota</taxon>
        <taxon>Sar</taxon>
        <taxon>Stramenopiles</taxon>
        <taxon>Ochrophyta</taxon>
        <taxon>Bacillariophyta</taxon>
        <taxon>Fragilariophyceae</taxon>
        <taxon>Fragilariophycidae</taxon>
        <taxon>Rhabdonematales</taxon>
        <taxon>Grammatophoraceae</taxon>
        <taxon>Grammatophora</taxon>
    </lineage>
</organism>
<evidence type="ECO:0000256" key="1">
    <source>
        <dbReference type="SAM" id="MobiDB-lite"/>
    </source>
</evidence>
<dbReference type="InterPro" id="IPR001683">
    <property type="entry name" value="PX_dom"/>
</dbReference>
<feature type="domain" description="PX" evidence="2">
    <location>
        <begin position="44"/>
        <end position="158"/>
    </location>
</feature>
<dbReference type="EMBL" id="HBGK01016430">
    <property type="protein sequence ID" value="CAD9279376.1"/>
    <property type="molecule type" value="Transcribed_RNA"/>
</dbReference>
<dbReference type="AlphaFoldDB" id="A0A7S1Y6C5"/>
<dbReference type="Pfam" id="PF09325">
    <property type="entry name" value="Vps5"/>
    <property type="match status" value="1"/>
</dbReference>
<gene>
    <name evidence="3" type="ORF">GOCE00092_LOCUS8285</name>
</gene>
<feature type="compositionally biased region" description="Low complexity" evidence="1">
    <location>
        <begin position="421"/>
        <end position="435"/>
    </location>
</feature>
<dbReference type="SMART" id="SM00312">
    <property type="entry name" value="PX"/>
    <property type="match status" value="1"/>
</dbReference>
<dbReference type="Pfam" id="PF00787">
    <property type="entry name" value="PX"/>
    <property type="match status" value="1"/>
</dbReference>
<dbReference type="SUPFAM" id="SSF64268">
    <property type="entry name" value="PX domain"/>
    <property type="match status" value="1"/>
</dbReference>
<reference evidence="3" key="1">
    <citation type="submission" date="2021-01" db="EMBL/GenBank/DDBJ databases">
        <authorList>
            <person name="Corre E."/>
            <person name="Pelletier E."/>
            <person name="Niang G."/>
            <person name="Scheremetjew M."/>
            <person name="Finn R."/>
            <person name="Kale V."/>
            <person name="Holt S."/>
            <person name="Cochrane G."/>
            <person name="Meng A."/>
            <person name="Brown T."/>
            <person name="Cohen L."/>
        </authorList>
    </citation>
    <scope>NUCLEOTIDE SEQUENCE</scope>
    <source>
        <strain evidence="3">CCMP 410</strain>
    </source>
</reference>
<dbReference type="PANTHER" id="PTHR10555:SF170">
    <property type="entry name" value="FI18122P1"/>
    <property type="match status" value="1"/>
</dbReference>
<dbReference type="PANTHER" id="PTHR10555">
    <property type="entry name" value="SORTING NEXIN"/>
    <property type="match status" value="1"/>
</dbReference>
<name>A0A7S1Y6C5_9STRA</name>